<evidence type="ECO:0000313" key="2">
    <source>
        <dbReference type="EMBL" id="ETP26715.1"/>
    </source>
</evidence>
<name>W2XV30_PHYNI</name>
<dbReference type="EMBL" id="ANIX01000150">
    <property type="protein sequence ID" value="ETP26715.1"/>
    <property type="molecule type" value="Genomic_DNA"/>
</dbReference>
<reference evidence="2 3" key="1">
    <citation type="submission" date="2013-11" db="EMBL/GenBank/DDBJ databases">
        <title>The Genome Sequence of Phytophthora parasitica CJ01A1.</title>
        <authorList>
            <consortium name="The Broad Institute Genomics Platform"/>
            <person name="Russ C."/>
            <person name="Tyler B."/>
            <person name="Panabieres F."/>
            <person name="Shan W."/>
            <person name="Tripathy S."/>
            <person name="Grunwald N."/>
            <person name="Machado M."/>
            <person name="Johnson C.S."/>
            <person name="Walker B."/>
            <person name="Young S.K."/>
            <person name="Zeng Q."/>
            <person name="Gargeya S."/>
            <person name="Fitzgerald M."/>
            <person name="Haas B."/>
            <person name="Abouelleil A."/>
            <person name="Allen A.W."/>
            <person name="Alvarado L."/>
            <person name="Arachchi H.M."/>
            <person name="Berlin A.M."/>
            <person name="Chapman S.B."/>
            <person name="Gainer-Dewar J."/>
            <person name="Goldberg J."/>
            <person name="Griggs A."/>
            <person name="Gujja S."/>
            <person name="Hansen M."/>
            <person name="Howarth C."/>
            <person name="Imamovic A."/>
            <person name="Ireland A."/>
            <person name="Larimer J."/>
            <person name="McCowan C."/>
            <person name="Murphy C."/>
            <person name="Pearson M."/>
            <person name="Poon T.W."/>
            <person name="Priest M."/>
            <person name="Roberts A."/>
            <person name="Saif S."/>
            <person name="Shea T."/>
            <person name="Sisk P."/>
            <person name="Sykes S."/>
            <person name="Wortman J."/>
            <person name="Nusbaum C."/>
            <person name="Birren B."/>
        </authorList>
    </citation>
    <scope>NUCLEOTIDE SEQUENCE [LARGE SCALE GENOMIC DNA]</scope>
    <source>
        <strain evidence="2 3">CJ01A1</strain>
    </source>
</reference>
<evidence type="ECO:0000313" key="3">
    <source>
        <dbReference type="Proteomes" id="UP000018958"/>
    </source>
</evidence>
<accession>W2XV30</accession>
<feature type="region of interest" description="Disordered" evidence="1">
    <location>
        <begin position="54"/>
        <end position="84"/>
    </location>
</feature>
<proteinExistence type="predicted"/>
<comment type="caution">
    <text evidence="2">The sequence shown here is derived from an EMBL/GenBank/DDBJ whole genome shotgun (WGS) entry which is preliminary data.</text>
</comment>
<dbReference type="Proteomes" id="UP000018958">
    <property type="component" value="Unassembled WGS sequence"/>
</dbReference>
<gene>
    <name evidence="2" type="ORF">F441_00679</name>
</gene>
<sequence>MMRANLLSMNTTSRCSIAFLLSDASVPLANVVSVVSRPSPRVFDETRRRTVEDLPVSSQLSKYGATRNASPGLARQHRDSCLPL</sequence>
<protein>
    <submittedName>
        <fullName evidence="2">Uncharacterized protein</fullName>
    </submittedName>
</protein>
<organism evidence="2 3">
    <name type="scientific">Phytophthora nicotianae CJ01A1</name>
    <dbReference type="NCBI Taxonomy" id="1317063"/>
    <lineage>
        <taxon>Eukaryota</taxon>
        <taxon>Sar</taxon>
        <taxon>Stramenopiles</taxon>
        <taxon>Oomycota</taxon>
        <taxon>Peronosporomycetes</taxon>
        <taxon>Peronosporales</taxon>
        <taxon>Peronosporaceae</taxon>
        <taxon>Phytophthora</taxon>
    </lineage>
</organism>
<dbReference type="AlphaFoldDB" id="W2XV30"/>
<evidence type="ECO:0000256" key="1">
    <source>
        <dbReference type="SAM" id="MobiDB-lite"/>
    </source>
</evidence>